<dbReference type="PRINTS" id="PR00081">
    <property type="entry name" value="GDHRDH"/>
</dbReference>
<name>A0A919L5A9_9ACTN</name>
<evidence type="ECO:0000313" key="2">
    <source>
        <dbReference type="Proteomes" id="UP000603227"/>
    </source>
</evidence>
<dbReference type="InterPro" id="IPR002347">
    <property type="entry name" value="SDR_fam"/>
</dbReference>
<dbReference type="InterPro" id="IPR036291">
    <property type="entry name" value="NAD(P)-bd_dom_sf"/>
</dbReference>
<dbReference type="SUPFAM" id="SSF51735">
    <property type="entry name" value="NAD(P)-binding Rossmann-fold domains"/>
    <property type="match status" value="1"/>
</dbReference>
<keyword evidence="2" id="KW-1185">Reference proteome</keyword>
<proteinExistence type="predicted"/>
<dbReference type="Proteomes" id="UP000603227">
    <property type="component" value="Unassembled WGS sequence"/>
</dbReference>
<reference evidence="1" key="2">
    <citation type="submission" date="2020-09" db="EMBL/GenBank/DDBJ databases">
        <authorList>
            <person name="Sun Q."/>
            <person name="Zhou Y."/>
        </authorList>
    </citation>
    <scope>NUCLEOTIDE SEQUENCE</scope>
    <source>
        <strain evidence="1">CGMCC 4.7403</strain>
    </source>
</reference>
<dbReference type="EMBL" id="BNAT01000004">
    <property type="protein sequence ID" value="GHH85360.1"/>
    <property type="molecule type" value="Genomic_DNA"/>
</dbReference>
<sequence length="91" mass="9103">MKGSAKKTGACKVSSAKFPKNPTLRGSVSVSPSGSGHLSCAAQRAVRGMLREGHGRIVLISSTAALHGAAGQTNYAAAKAGLVGFARSPNP</sequence>
<reference evidence="1" key="1">
    <citation type="journal article" date="2014" name="Int. J. Syst. Evol. Microbiol.">
        <title>Complete genome sequence of Corynebacterium casei LMG S-19264T (=DSM 44701T), isolated from a smear-ripened cheese.</title>
        <authorList>
            <consortium name="US DOE Joint Genome Institute (JGI-PGF)"/>
            <person name="Walter F."/>
            <person name="Albersmeier A."/>
            <person name="Kalinowski J."/>
            <person name="Ruckert C."/>
        </authorList>
    </citation>
    <scope>NUCLEOTIDE SEQUENCE</scope>
    <source>
        <strain evidence="1">CGMCC 4.7403</strain>
    </source>
</reference>
<dbReference type="Pfam" id="PF00106">
    <property type="entry name" value="adh_short"/>
    <property type="match status" value="1"/>
</dbReference>
<dbReference type="AlphaFoldDB" id="A0A919L5A9"/>
<protein>
    <submittedName>
        <fullName evidence="1">Uncharacterized protein</fullName>
    </submittedName>
</protein>
<gene>
    <name evidence="1" type="ORF">GCM10017771_18080</name>
</gene>
<dbReference type="Gene3D" id="3.40.50.720">
    <property type="entry name" value="NAD(P)-binding Rossmann-like Domain"/>
    <property type="match status" value="1"/>
</dbReference>
<evidence type="ECO:0000313" key="1">
    <source>
        <dbReference type="EMBL" id="GHH85360.1"/>
    </source>
</evidence>
<organism evidence="1 2">
    <name type="scientific">Streptomyces capitiformicae</name>
    <dbReference type="NCBI Taxonomy" id="2014920"/>
    <lineage>
        <taxon>Bacteria</taxon>
        <taxon>Bacillati</taxon>
        <taxon>Actinomycetota</taxon>
        <taxon>Actinomycetes</taxon>
        <taxon>Kitasatosporales</taxon>
        <taxon>Streptomycetaceae</taxon>
        <taxon>Streptomyces</taxon>
    </lineage>
</organism>
<accession>A0A919L5A9</accession>
<comment type="caution">
    <text evidence="1">The sequence shown here is derived from an EMBL/GenBank/DDBJ whole genome shotgun (WGS) entry which is preliminary data.</text>
</comment>